<dbReference type="SMART" id="SM00980">
    <property type="entry name" value="THAP"/>
    <property type="match status" value="1"/>
</dbReference>
<keyword evidence="3" id="KW-0862">Zinc</keyword>
<dbReference type="Pfam" id="PF05485">
    <property type="entry name" value="THAP"/>
    <property type="match status" value="1"/>
</dbReference>
<accession>A0A6P7F5M3</accession>
<dbReference type="GO" id="GO:0008270">
    <property type="term" value="F:zinc ion binding"/>
    <property type="evidence" value="ECO:0007669"/>
    <property type="project" value="UniProtKB-KW"/>
</dbReference>
<dbReference type="PANTHER" id="PTHR46600:SF11">
    <property type="entry name" value="THAP DOMAIN-CONTAINING PROTEIN 10"/>
    <property type="match status" value="1"/>
</dbReference>
<gene>
    <name evidence="7" type="primary">LOC114326112</name>
</gene>
<dbReference type="InterPro" id="IPR026516">
    <property type="entry name" value="THAP1/10"/>
</dbReference>
<dbReference type="OrthoDB" id="7683421at2759"/>
<keyword evidence="1" id="KW-0479">Metal-binding</keyword>
<dbReference type="InterPro" id="IPR006612">
    <property type="entry name" value="THAP_Znf"/>
</dbReference>
<evidence type="ECO:0000256" key="1">
    <source>
        <dbReference type="ARBA" id="ARBA00022723"/>
    </source>
</evidence>
<dbReference type="SMART" id="SM00692">
    <property type="entry name" value="DM3"/>
    <property type="match status" value="1"/>
</dbReference>
<dbReference type="RefSeq" id="XP_028130147.1">
    <property type="nucleotide sequence ID" value="XM_028274346.1"/>
</dbReference>
<evidence type="ECO:0000313" key="7">
    <source>
        <dbReference type="RefSeq" id="XP_028130147.1"/>
    </source>
</evidence>
<evidence type="ECO:0000256" key="2">
    <source>
        <dbReference type="ARBA" id="ARBA00022771"/>
    </source>
</evidence>
<keyword evidence="4 5" id="KW-0238">DNA-binding</keyword>
<sequence>MLSSERVGHYCAIIMRSCAAINCRNSVSNCSYGFFRFPKDESRAERWVLAAGREDLLQSIGTLHITHRLCGAHFEKKMFIVNDTRKTLLFQAVPTLFPCLEGSTSSVLTDHSYCSFLDAPNASRSLAEFTSREDELITWRGFTNYLWLRKNYTHWHTEYRSRELRIQRKLLLQTRHLQN</sequence>
<dbReference type="InParanoid" id="A0A6P7F5M3"/>
<organism evidence="7">
    <name type="scientific">Diabrotica virgifera virgifera</name>
    <name type="common">western corn rootworm</name>
    <dbReference type="NCBI Taxonomy" id="50390"/>
    <lineage>
        <taxon>Eukaryota</taxon>
        <taxon>Metazoa</taxon>
        <taxon>Ecdysozoa</taxon>
        <taxon>Arthropoda</taxon>
        <taxon>Hexapoda</taxon>
        <taxon>Insecta</taxon>
        <taxon>Pterygota</taxon>
        <taxon>Neoptera</taxon>
        <taxon>Endopterygota</taxon>
        <taxon>Coleoptera</taxon>
        <taxon>Polyphaga</taxon>
        <taxon>Cucujiformia</taxon>
        <taxon>Chrysomeloidea</taxon>
        <taxon>Chrysomelidae</taxon>
        <taxon>Galerucinae</taxon>
        <taxon>Diabroticina</taxon>
        <taxon>Diabroticites</taxon>
        <taxon>Diabrotica</taxon>
    </lineage>
</organism>
<evidence type="ECO:0000256" key="5">
    <source>
        <dbReference type="PROSITE-ProRule" id="PRU00309"/>
    </source>
</evidence>
<dbReference type="GO" id="GO:0043565">
    <property type="term" value="F:sequence-specific DNA binding"/>
    <property type="evidence" value="ECO:0007669"/>
    <property type="project" value="InterPro"/>
</dbReference>
<evidence type="ECO:0000256" key="3">
    <source>
        <dbReference type="ARBA" id="ARBA00022833"/>
    </source>
</evidence>
<evidence type="ECO:0000259" key="6">
    <source>
        <dbReference type="PROSITE" id="PS50950"/>
    </source>
</evidence>
<dbReference type="PROSITE" id="PS50950">
    <property type="entry name" value="ZF_THAP"/>
    <property type="match status" value="1"/>
</dbReference>
<evidence type="ECO:0000256" key="4">
    <source>
        <dbReference type="ARBA" id="ARBA00023125"/>
    </source>
</evidence>
<name>A0A6P7F5M3_DIAVI</name>
<keyword evidence="2 5" id="KW-0863">Zinc-finger</keyword>
<dbReference type="AlphaFoldDB" id="A0A6P7F5M3"/>
<protein>
    <submittedName>
        <fullName evidence="7">Uncharacterized protein LOC114326112 isoform X1</fullName>
    </submittedName>
</protein>
<feature type="domain" description="THAP-type" evidence="6">
    <location>
        <begin position="14"/>
        <end position="97"/>
    </location>
</feature>
<dbReference type="SUPFAM" id="SSF57716">
    <property type="entry name" value="Glucocorticoid receptor-like (DNA-binding domain)"/>
    <property type="match status" value="1"/>
</dbReference>
<dbReference type="PANTHER" id="PTHR46600">
    <property type="entry name" value="THAP DOMAIN-CONTAINING"/>
    <property type="match status" value="1"/>
</dbReference>
<proteinExistence type="predicted"/>
<reference evidence="7" key="1">
    <citation type="submission" date="2025-08" db="UniProtKB">
        <authorList>
            <consortium name="RefSeq"/>
        </authorList>
    </citation>
    <scope>IDENTIFICATION</scope>
    <source>
        <tissue evidence="7">Whole insect</tissue>
    </source>
</reference>